<dbReference type="Proteomes" id="UP001519345">
    <property type="component" value="Unassembled WGS sequence"/>
</dbReference>
<dbReference type="GO" id="GO:0008233">
    <property type="term" value="F:peptidase activity"/>
    <property type="evidence" value="ECO:0007669"/>
    <property type="project" value="UniProtKB-KW"/>
</dbReference>
<dbReference type="InterPro" id="IPR003675">
    <property type="entry name" value="Rce1/LyrA-like_dom"/>
</dbReference>
<sequence>MPKRYWWVIITYIIMQISGVIFAPILFVVFPISEFDAVIYWSIISFASALVVVILLMRPDMKMESHRNASSAGNVILWSFLGVFMAFAAQGIAGMIEVELLGIDPGSENTQEIMDIARAAPIFMIIPAIIAPILEEIIFRKIIFGQFYARTNFFIAALLSALIFGIIHLDPTHMLIYASMGFVFAFLYVKTKRIIVPIIVHMAMNTIVVLVQFGLDPEDIERMQREMEQMQMILLGG</sequence>
<keyword evidence="4" id="KW-1185">Reference proteome</keyword>
<dbReference type="PANTHER" id="PTHR36435:SF6">
    <property type="entry name" value="ABORTIVE INFECTION PROTEIN"/>
    <property type="match status" value="1"/>
</dbReference>
<comment type="caution">
    <text evidence="3">The sequence shown here is derived from an EMBL/GenBank/DDBJ whole genome shotgun (WGS) entry which is preliminary data.</text>
</comment>
<gene>
    <name evidence="3" type="ORF">J2Z83_003815</name>
</gene>
<keyword evidence="1" id="KW-0472">Membrane</keyword>
<dbReference type="Pfam" id="PF02517">
    <property type="entry name" value="Rce1-like"/>
    <property type="match status" value="1"/>
</dbReference>
<keyword evidence="1" id="KW-0812">Transmembrane</keyword>
<evidence type="ECO:0000313" key="4">
    <source>
        <dbReference type="Proteomes" id="UP001519345"/>
    </source>
</evidence>
<proteinExistence type="predicted"/>
<protein>
    <submittedName>
        <fullName evidence="3">Membrane protease YdiL (CAAX protease family)</fullName>
    </submittedName>
</protein>
<organism evidence="3 4">
    <name type="scientific">Virgibacillus natechei</name>
    <dbReference type="NCBI Taxonomy" id="1216297"/>
    <lineage>
        <taxon>Bacteria</taxon>
        <taxon>Bacillati</taxon>
        <taxon>Bacillota</taxon>
        <taxon>Bacilli</taxon>
        <taxon>Bacillales</taxon>
        <taxon>Bacillaceae</taxon>
        <taxon>Virgibacillus</taxon>
    </lineage>
</organism>
<feature type="transmembrane region" description="Helical" evidence="1">
    <location>
        <begin position="173"/>
        <end position="189"/>
    </location>
</feature>
<dbReference type="GO" id="GO:0006508">
    <property type="term" value="P:proteolysis"/>
    <property type="evidence" value="ECO:0007669"/>
    <property type="project" value="UniProtKB-KW"/>
</dbReference>
<feature type="transmembrane region" description="Helical" evidence="1">
    <location>
        <begin position="116"/>
        <end position="135"/>
    </location>
</feature>
<name>A0ABS4ILA7_9BACI</name>
<reference evidence="3 4" key="1">
    <citation type="submission" date="2021-03" db="EMBL/GenBank/DDBJ databases">
        <title>Genomic Encyclopedia of Type Strains, Phase IV (KMG-IV): sequencing the most valuable type-strain genomes for metagenomic binning, comparative biology and taxonomic classification.</title>
        <authorList>
            <person name="Goeker M."/>
        </authorList>
    </citation>
    <scope>NUCLEOTIDE SEQUENCE [LARGE SCALE GENOMIC DNA]</scope>
    <source>
        <strain evidence="3 4">DSM 25609</strain>
    </source>
</reference>
<keyword evidence="1" id="KW-1133">Transmembrane helix</keyword>
<evidence type="ECO:0000313" key="3">
    <source>
        <dbReference type="EMBL" id="MBP1971663.1"/>
    </source>
</evidence>
<feature type="transmembrane region" description="Helical" evidence="1">
    <location>
        <begin position="147"/>
        <end position="167"/>
    </location>
</feature>
<dbReference type="RefSeq" id="WP_209464683.1">
    <property type="nucleotide sequence ID" value="NZ_CP110224.1"/>
</dbReference>
<dbReference type="PANTHER" id="PTHR36435">
    <property type="entry name" value="SLR1288 PROTEIN"/>
    <property type="match status" value="1"/>
</dbReference>
<keyword evidence="3" id="KW-0378">Hydrolase</keyword>
<dbReference type="InterPro" id="IPR052710">
    <property type="entry name" value="CAAX_protease"/>
</dbReference>
<evidence type="ECO:0000256" key="1">
    <source>
        <dbReference type="SAM" id="Phobius"/>
    </source>
</evidence>
<evidence type="ECO:0000259" key="2">
    <source>
        <dbReference type="Pfam" id="PF02517"/>
    </source>
</evidence>
<accession>A0ABS4ILA7</accession>
<feature type="transmembrane region" description="Helical" evidence="1">
    <location>
        <begin position="38"/>
        <end position="56"/>
    </location>
</feature>
<dbReference type="EMBL" id="JAGGKX010000030">
    <property type="protein sequence ID" value="MBP1971663.1"/>
    <property type="molecule type" value="Genomic_DNA"/>
</dbReference>
<feature type="transmembrane region" description="Helical" evidence="1">
    <location>
        <begin position="76"/>
        <end position="96"/>
    </location>
</feature>
<keyword evidence="3" id="KW-0645">Protease</keyword>
<feature type="transmembrane region" description="Helical" evidence="1">
    <location>
        <begin position="7"/>
        <end position="32"/>
    </location>
</feature>
<feature type="domain" description="CAAX prenyl protease 2/Lysostaphin resistance protein A-like" evidence="2">
    <location>
        <begin position="121"/>
        <end position="207"/>
    </location>
</feature>
<feature type="transmembrane region" description="Helical" evidence="1">
    <location>
        <begin position="194"/>
        <end position="215"/>
    </location>
</feature>